<name>A0A9W9D0E6_9PEZI</name>
<comment type="caution">
    <text evidence="1">The sequence shown here is derived from an EMBL/GenBank/DDBJ whole genome shotgun (WGS) entry which is preliminary data.</text>
</comment>
<dbReference type="InterPro" id="IPR014710">
    <property type="entry name" value="RmlC-like_jellyroll"/>
</dbReference>
<gene>
    <name evidence="1" type="ORF">N0V93_000611</name>
</gene>
<organism evidence="1 2">
    <name type="scientific">Gnomoniopsis smithogilvyi</name>
    <dbReference type="NCBI Taxonomy" id="1191159"/>
    <lineage>
        <taxon>Eukaryota</taxon>
        <taxon>Fungi</taxon>
        <taxon>Dikarya</taxon>
        <taxon>Ascomycota</taxon>
        <taxon>Pezizomycotina</taxon>
        <taxon>Sordariomycetes</taxon>
        <taxon>Sordariomycetidae</taxon>
        <taxon>Diaporthales</taxon>
        <taxon>Gnomoniaceae</taxon>
        <taxon>Gnomoniopsis</taxon>
    </lineage>
</organism>
<dbReference type="Gene3D" id="2.60.120.10">
    <property type="entry name" value="Jelly Rolls"/>
    <property type="match status" value="1"/>
</dbReference>
<dbReference type="AlphaFoldDB" id="A0A9W9D0E6"/>
<dbReference type="SUPFAM" id="SSF51182">
    <property type="entry name" value="RmlC-like cupins"/>
    <property type="match status" value="1"/>
</dbReference>
<dbReference type="EMBL" id="JAPEVB010000001">
    <property type="protein sequence ID" value="KAJ4396392.1"/>
    <property type="molecule type" value="Genomic_DNA"/>
</dbReference>
<protein>
    <recommendedName>
        <fullName evidence="3">Cupin</fullName>
    </recommendedName>
</protein>
<evidence type="ECO:0000313" key="1">
    <source>
        <dbReference type="EMBL" id="KAJ4396392.1"/>
    </source>
</evidence>
<evidence type="ECO:0008006" key="3">
    <source>
        <dbReference type="Google" id="ProtNLM"/>
    </source>
</evidence>
<evidence type="ECO:0000313" key="2">
    <source>
        <dbReference type="Proteomes" id="UP001140453"/>
    </source>
</evidence>
<dbReference type="Proteomes" id="UP001140453">
    <property type="component" value="Unassembled WGS sequence"/>
</dbReference>
<keyword evidence="2" id="KW-1185">Reference proteome</keyword>
<accession>A0A9W9D0E6</accession>
<sequence>MAADRRWDQRRFHIEESSTQNNGQRTIFIEYMTPGTTVPIHYHDHFSETFDPLSGSITVFSSDQTHDSEEAWISSASSTTLKAGQKAMVKPGQYHKYVAGSDEELVLRVVVEPGYLDFERLLMILNGLADDGKLEGMGDCVALMALIMDLGNAHVIGPAKAVLDGVYETRGTELAQLKAQLLAKYDNEDSLRKLLAKK</sequence>
<dbReference type="InterPro" id="IPR011051">
    <property type="entry name" value="RmlC_Cupin_sf"/>
</dbReference>
<dbReference type="OrthoDB" id="4763033at2759"/>
<reference evidence="1" key="1">
    <citation type="submission" date="2022-10" db="EMBL/GenBank/DDBJ databases">
        <title>Tapping the CABI collections for fungal endophytes: first genome assemblies for Collariella, Neodidymelliopsis, Ascochyta clinopodiicola, Didymella pomorum, Didymosphaeria variabile, Neocosmospora piperis and Neocucurbitaria cava.</title>
        <authorList>
            <person name="Hill R."/>
        </authorList>
    </citation>
    <scope>NUCLEOTIDE SEQUENCE</scope>
    <source>
        <strain evidence="1">IMI 355082</strain>
    </source>
</reference>
<proteinExistence type="predicted"/>